<evidence type="ECO:0000256" key="6">
    <source>
        <dbReference type="PROSITE-ProRule" id="PRU10141"/>
    </source>
</evidence>
<dbReference type="RefSeq" id="XP_003958649.1">
    <property type="nucleotide sequence ID" value="XM_003958600.1"/>
</dbReference>
<dbReference type="PROSITE" id="PS00108">
    <property type="entry name" value="PROTEIN_KINASE_ST"/>
    <property type="match status" value="1"/>
</dbReference>
<dbReference type="InterPro" id="IPR050117">
    <property type="entry name" value="MAPK"/>
</dbReference>
<dbReference type="GO" id="GO:0070056">
    <property type="term" value="C:prospore membrane leading edge"/>
    <property type="evidence" value="ECO:0007669"/>
    <property type="project" value="EnsemblFungi"/>
</dbReference>
<dbReference type="AlphaFoldDB" id="H2AYV8"/>
<dbReference type="InterPro" id="IPR008271">
    <property type="entry name" value="Ser/Thr_kinase_AS"/>
</dbReference>
<accession>H2AYV8</accession>
<name>H2AYV8_KAZAF</name>
<dbReference type="KEGG" id="kaf:KAFR_0H01040"/>
<evidence type="ECO:0000259" key="9">
    <source>
        <dbReference type="PROSITE" id="PS50011"/>
    </source>
</evidence>
<feature type="compositionally biased region" description="Low complexity" evidence="8">
    <location>
        <begin position="7"/>
        <end position="27"/>
    </location>
</feature>
<dbReference type="InterPro" id="IPR017441">
    <property type="entry name" value="Protein_kinase_ATP_BS"/>
</dbReference>
<dbReference type="HOGENOM" id="CLU_000288_181_1_1"/>
<proteinExistence type="inferred from homology"/>
<dbReference type="GO" id="GO:0004707">
    <property type="term" value="F:MAP kinase activity"/>
    <property type="evidence" value="ECO:0007669"/>
    <property type="project" value="EnsemblFungi"/>
</dbReference>
<dbReference type="Proteomes" id="UP000005220">
    <property type="component" value="Chromosome 8"/>
</dbReference>
<dbReference type="GO" id="GO:0005524">
    <property type="term" value="F:ATP binding"/>
    <property type="evidence" value="ECO:0007669"/>
    <property type="project" value="UniProtKB-UniRule"/>
</dbReference>
<feature type="domain" description="Protein kinase" evidence="9">
    <location>
        <begin position="66"/>
        <end position="370"/>
    </location>
</feature>
<evidence type="ECO:0000313" key="11">
    <source>
        <dbReference type="Proteomes" id="UP000005220"/>
    </source>
</evidence>
<reference evidence="10 11" key="1">
    <citation type="journal article" date="2011" name="Proc. Natl. Acad. Sci. U.S.A.">
        <title>Evolutionary erosion of yeast sex chromosomes by mating-type switching accidents.</title>
        <authorList>
            <person name="Gordon J.L."/>
            <person name="Armisen D."/>
            <person name="Proux-Wera E."/>
            <person name="Oheigeartaigh S.S."/>
            <person name="Byrne K.P."/>
            <person name="Wolfe K.H."/>
        </authorList>
    </citation>
    <scope>NUCLEOTIDE SEQUENCE [LARGE SCALE GENOMIC DNA]</scope>
    <source>
        <strain evidence="11">ATCC 22294 / BCRC 22015 / CBS 2517 / CECT 1963 / NBRC 1671 / NRRL Y-8276</strain>
    </source>
</reference>
<organism evidence="10 11">
    <name type="scientific">Kazachstania africana (strain ATCC 22294 / BCRC 22015 / CBS 2517 / CECT 1963 / NBRC 1671 / NRRL Y-8276)</name>
    <name type="common">Yeast</name>
    <name type="synonym">Kluyveromyces africanus</name>
    <dbReference type="NCBI Taxonomy" id="1071382"/>
    <lineage>
        <taxon>Eukaryota</taxon>
        <taxon>Fungi</taxon>
        <taxon>Dikarya</taxon>
        <taxon>Ascomycota</taxon>
        <taxon>Saccharomycotina</taxon>
        <taxon>Saccharomycetes</taxon>
        <taxon>Saccharomycetales</taxon>
        <taxon>Saccharomycetaceae</taxon>
        <taxon>Kazachstania</taxon>
    </lineage>
</organism>
<sequence>MSFTNALNNNTQLLNQQQDPNESSIKNKSSSKIKNLLYSQLESFSTYLQTNRTIYESTKFSIPNRYEVVEVLGKGSYGIVCSVRDKSNSNPETLLAIKKITNIFQREILLKRAIRELKFLKFFRGHKNIINLIDLEILYSENNPQYNGLYCYQELIDYDLAKIIHSNVSLTEFHIKYFFYQILCGLKYIHSAEVIHRDLKPGNILVTLNGCLKICDFGLARGISNQFQLKQENKKTKPITNYVATRWYRAPELILSQNTYTKAIDLWAIGCILAEFYTRKPIFMGNDSIHQTFEIIKVLGFPPTHLLVKFNSLKSLNLLKNKTMTPGKKIPWSTYLPFASNDAWDLLDHLLTWEPELRYTAAEAIEHRFVQSVRTLQDEPECYNGPFNFSYEGNLDSMAKLREYLIGEVTEFKKSETI</sequence>
<evidence type="ECO:0000256" key="4">
    <source>
        <dbReference type="ARBA" id="ARBA00022777"/>
    </source>
</evidence>
<dbReference type="GO" id="GO:0030476">
    <property type="term" value="P:ascospore wall assembly"/>
    <property type="evidence" value="ECO:0007669"/>
    <property type="project" value="EnsemblFungi"/>
</dbReference>
<comment type="similarity">
    <text evidence="7">Belongs to the protein kinase superfamily.</text>
</comment>
<evidence type="ECO:0000256" key="8">
    <source>
        <dbReference type="SAM" id="MobiDB-lite"/>
    </source>
</evidence>
<dbReference type="EMBL" id="HE650828">
    <property type="protein sequence ID" value="CCF59514.1"/>
    <property type="molecule type" value="Genomic_DNA"/>
</dbReference>
<evidence type="ECO:0000313" key="10">
    <source>
        <dbReference type="EMBL" id="CCF59514.1"/>
    </source>
</evidence>
<dbReference type="FunCoup" id="H2AYV8">
    <property type="interactions" value="351"/>
</dbReference>
<keyword evidence="1 7" id="KW-0723">Serine/threonine-protein kinase</keyword>
<feature type="binding site" evidence="6">
    <location>
        <position position="99"/>
    </location>
    <ligand>
        <name>ATP</name>
        <dbReference type="ChEBI" id="CHEBI:30616"/>
    </ligand>
</feature>
<keyword evidence="4" id="KW-0418">Kinase</keyword>
<evidence type="ECO:0000256" key="2">
    <source>
        <dbReference type="ARBA" id="ARBA00022679"/>
    </source>
</evidence>
<keyword evidence="5 6" id="KW-0067">ATP-binding</keyword>
<dbReference type="Gene3D" id="1.10.510.10">
    <property type="entry name" value="Transferase(Phosphotransferase) domain 1"/>
    <property type="match status" value="1"/>
</dbReference>
<dbReference type="InterPro" id="IPR011009">
    <property type="entry name" value="Kinase-like_dom_sf"/>
</dbReference>
<keyword evidence="2" id="KW-0808">Transferase</keyword>
<dbReference type="GO" id="GO:1904853">
    <property type="term" value="P:protein localization to ascospore wall"/>
    <property type="evidence" value="ECO:0007669"/>
    <property type="project" value="EnsemblFungi"/>
</dbReference>
<dbReference type="Pfam" id="PF00069">
    <property type="entry name" value="Pkinase"/>
    <property type="match status" value="1"/>
</dbReference>
<dbReference type="GeneID" id="13887511"/>
<evidence type="ECO:0000256" key="1">
    <source>
        <dbReference type="ARBA" id="ARBA00022527"/>
    </source>
</evidence>
<dbReference type="PROSITE" id="PS00107">
    <property type="entry name" value="PROTEIN_KINASE_ATP"/>
    <property type="match status" value="1"/>
</dbReference>
<evidence type="ECO:0000256" key="7">
    <source>
        <dbReference type="RuleBase" id="RU000304"/>
    </source>
</evidence>
<dbReference type="STRING" id="1071382.H2AYV8"/>
<dbReference type="InParanoid" id="H2AYV8"/>
<dbReference type="Gene3D" id="3.30.200.20">
    <property type="entry name" value="Phosphorylase Kinase, domain 1"/>
    <property type="match status" value="1"/>
</dbReference>
<dbReference type="SMART" id="SM00220">
    <property type="entry name" value="S_TKc"/>
    <property type="match status" value="1"/>
</dbReference>
<dbReference type="PANTHER" id="PTHR24055">
    <property type="entry name" value="MITOGEN-ACTIVATED PROTEIN KINASE"/>
    <property type="match status" value="1"/>
</dbReference>
<dbReference type="InterPro" id="IPR000719">
    <property type="entry name" value="Prot_kinase_dom"/>
</dbReference>
<dbReference type="eggNOG" id="KOG0660">
    <property type="taxonomic scope" value="Eukaryota"/>
</dbReference>
<protein>
    <recommendedName>
        <fullName evidence="9">Protein kinase domain-containing protein</fullName>
    </recommendedName>
</protein>
<feature type="region of interest" description="Disordered" evidence="8">
    <location>
        <begin position="1"/>
        <end position="27"/>
    </location>
</feature>
<dbReference type="OrthoDB" id="192887at2759"/>
<evidence type="ECO:0000256" key="3">
    <source>
        <dbReference type="ARBA" id="ARBA00022741"/>
    </source>
</evidence>
<dbReference type="FunFam" id="1.10.510.10:FF:000040">
    <property type="entry name" value="Mitogen-activated protein kinase"/>
    <property type="match status" value="1"/>
</dbReference>
<keyword evidence="3 6" id="KW-0547">Nucleotide-binding</keyword>
<keyword evidence="11" id="KW-1185">Reference proteome</keyword>
<dbReference type="SUPFAM" id="SSF56112">
    <property type="entry name" value="Protein kinase-like (PK-like)"/>
    <property type="match status" value="1"/>
</dbReference>
<evidence type="ECO:0000256" key="5">
    <source>
        <dbReference type="ARBA" id="ARBA00022840"/>
    </source>
</evidence>
<dbReference type="PROSITE" id="PS50011">
    <property type="entry name" value="PROTEIN_KINASE_DOM"/>
    <property type="match status" value="1"/>
</dbReference>
<gene>
    <name evidence="10" type="primary">KAFR0H01040</name>
    <name evidence="10" type="ORF">KAFR_0H01040</name>
</gene>